<keyword evidence="12" id="KW-1185">Reference proteome</keyword>
<dbReference type="EMBL" id="JAUSWJ010000001">
    <property type="protein sequence ID" value="MDQ0516256.1"/>
    <property type="molecule type" value="Genomic_DNA"/>
</dbReference>
<evidence type="ECO:0000256" key="2">
    <source>
        <dbReference type="ARBA" id="ARBA00005992"/>
    </source>
</evidence>
<comment type="pathway">
    <text evidence="1 7">Cell wall biogenesis; peptidoglycan biosynthesis.</text>
</comment>
<feature type="compositionally biased region" description="Pro residues" evidence="8">
    <location>
        <begin position="89"/>
        <end position="108"/>
    </location>
</feature>
<dbReference type="InterPro" id="IPR036366">
    <property type="entry name" value="PGBDSf"/>
</dbReference>
<keyword evidence="11" id="KW-0449">Lipoprotein</keyword>
<organism evidence="11 12">
    <name type="scientific">Kaistia geumhonensis</name>
    <dbReference type="NCBI Taxonomy" id="410839"/>
    <lineage>
        <taxon>Bacteria</taxon>
        <taxon>Pseudomonadati</taxon>
        <taxon>Pseudomonadota</taxon>
        <taxon>Alphaproteobacteria</taxon>
        <taxon>Hyphomicrobiales</taxon>
        <taxon>Kaistiaceae</taxon>
        <taxon>Kaistia</taxon>
    </lineage>
</organism>
<protein>
    <submittedName>
        <fullName evidence="11">Lipoprotein-anchoring transpeptidase ErfK/SrfK</fullName>
    </submittedName>
</protein>
<dbReference type="PANTHER" id="PTHR30582:SF30">
    <property type="entry name" value="BLR4375 PROTEIN"/>
    <property type="match status" value="1"/>
</dbReference>
<evidence type="ECO:0000256" key="3">
    <source>
        <dbReference type="ARBA" id="ARBA00022679"/>
    </source>
</evidence>
<dbReference type="PANTHER" id="PTHR30582">
    <property type="entry name" value="L,D-TRANSPEPTIDASE"/>
    <property type="match status" value="1"/>
</dbReference>
<keyword evidence="4 7" id="KW-0133">Cell shape</keyword>
<gene>
    <name evidence="11" type="ORF">QO015_001869</name>
</gene>
<evidence type="ECO:0000313" key="11">
    <source>
        <dbReference type="EMBL" id="MDQ0516256.1"/>
    </source>
</evidence>
<dbReference type="RefSeq" id="WP_266279837.1">
    <property type="nucleotide sequence ID" value="NZ_JAPKNF010000001.1"/>
</dbReference>
<dbReference type="SUPFAM" id="SSF47090">
    <property type="entry name" value="PGBD-like"/>
    <property type="match status" value="1"/>
</dbReference>
<evidence type="ECO:0000256" key="5">
    <source>
        <dbReference type="ARBA" id="ARBA00022984"/>
    </source>
</evidence>
<evidence type="ECO:0000256" key="7">
    <source>
        <dbReference type="PROSITE-ProRule" id="PRU01373"/>
    </source>
</evidence>
<evidence type="ECO:0000256" key="1">
    <source>
        <dbReference type="ARBA" id="ARBA00004752"/>
    </source>
</evidence>
<evidence type="ECO:0000313" key="12">
    <source>
        <dbReference type="Proteomes" id="UP001223743"/>
    </source>
</evidence>
<keyword evidence="3" id="KW-0808">Transferase</keyword>
<dbReference type="CDD" id="cd16913">
    <property type="entry name" value="YkuD_like"/>
    <property type="match status" value="1"/>
</dbReference>
<evidence type="ECO:0000256" key="9">
    <source>
        <dbReference type="SAM" id="SignalP"/>
    </source>
</evidence>
<dbReference type="Gene3D" id="1.10.101.10">
    <property type="entry name" value="PGBD-like superfamily/PGBD"/>
    <property type="match status" value="1"/>
</dbReference>
<dbReference type="InterPro" id="IPR002477">
    <property type="entry name" value="Peptidoglycan-bd-like"/>
</dbReference>
<dbReference type="Gene3D" id="2.40.440.10">
    <property type="entry name" value="L,D-transpeptidase catalytic domain-like"/>
    <property type="match status" value="1"/>
</dbReference>
<feature type="compositionally biased region" description="Low complexity" evidence="8">
    <location>
        <begin position="78"/>
        <end position="88"/>
    </location>
</feature>
<comment type="caution">
    <text evidence="11">The sequence shown here is derived from an EMBL/GenBank/DDBJ whole genome shotgun (WGS) entry which is preliminary data.</text>
</comment>
<dbReference type="Proteomes" id="UP001223743">
    <property type="component" value="Unassembled WGS sequence"/>
</dbReference>
<keyword evidence="9" id="KW-0732">Signal</keyword>
<accession>A0ABU0M5P4</accession>
<comment type="similarity">
    <text evidence="2">Belongs to the YkuD family.</text>
</comment>
<proteinExistence type="inferred from homology"/>
<reference evidence="11 12" key="1">
    <citation type="submission" date="2023-07" db="EMBL/GenBank/DDBJ databases">
        <title>Genomic Encyclopedia of Type Strains, Phase IV (KMG-IV): sequencing the most valuable type-strain genomes for metagenomic binning, comparative biology and taxonomic classification.</title>
        <authorList>
            <person name="Goeker M."/>
        </authorList>
    </citation>
    <scope>NUCLEOTIDE SEQUENCE [LARGE SCALE GENOMIC DNA]</scope>
    <source>
        <strain evidence="11 12">B1-1</strain>
    </source>
</reference>
<sequence>MPKSSPSRILLPAMLALCGAPLPAAAQDYYDAYSFGDWRYRDYAHPAYGYPQGGYEVPPPPGAYEAEPQPAPYQGERQVAPPSAYQQQPPAPYQQPQPPVAAAPPAEPALPPAQFVAAANQPALPQTLKKGGKQPLPEVARLQILLDRANVSPGVIDGLTGSNLSKAISALENMNGLPSTGRMSPEIDAILARHAERPVLTDYVITDADAAGPFTPSIPKDYGEMAQLPALGYRGVTEMLAERFHMDEGFLKRLNPGSRFAAGETVIVADVGPPSKTKVYHLVADQNSRQLLGYDQQWNLVVAYPATIGSTDMPSPTGIHAVKAIAVDPVYWYRPKVNFQQGKNDKSLKLAPGPNNPVGAVWIGLDKPTYGIHGTPEPSRIDKTNSHGCLRLTNWDANELAHLVRPGVDVEFVDPTRTASVAAPAPVEAQPVQPMPPPVQ</sequence>
<evidence type="ECO:0000256" key="4">
    <source>
        <dbReference type="ARBA" id="ARBA00022960"/>
    </source>
</evidence>
<feature type="region of interest" description="Disordered" evidence="8">
    <location>
        <begin position="54"/>
        <end position="108"/>
    </location>
</feature>
<dbReference type="Pfam" id="PF01471">
    <property type="entry name" value="PG_binding_1"/>
    <property type="match status" value="1"/>
</dbReference>
<dbReference type="InterPro" id="IPR005490">
    <property type="entry name" value="LD_TPept_cat_dom"/>
</dbReference>
<evidence type="ECO:0000256" key="6">
    <source>
        <dbReference type="ARBA" id="ARBA00023316"/>
    </source>
</evidence>
<feature type="chain" id="PRO_5045959955" evidence="9">
    <location>
        <begin position="27"/>
        <end position="440"/>
    </location>
</feature>
<feature type="active site" description="Nucleophile" evidence="7">
    <location>
        <position position="389"/>
    </location>
</feature>
<dbReference type="InterPro" id="IPR036365">
    <property type="entry name" value="PGBD-like_sf"/>
</dbReference>
<feature type="signal peptide" evidence="9">
    <location>
        <begin position="1"/>
        <end position="26"/>
    </location>
</feature>
<feature type="domain" description="L,D-TPase catalytic" evidence="10">
    <location>
        <begin position="280"/>
        <end position="413"/>
    </location>
</feature>
<evidence type="ECO:0000259" key="10">
    <source>
        <dbReference type="PROSITE" id="PS52029"/>
    </source>
</evidence>
<feature type="active site" description="Proton donor/acceptor" evidence="7">
    <location>
        <position position="373"/>
    </location>
</feature>
<dbReference type="InterPro" id="IPR050979">
    <property type="entry name" value="LD-transpeptidase"/>
</dbReference>
<dbReference type="PROSITE" id="PS52029">
    <property type="entry name" value="LD_TPASE"/>
    <property type="match status" value="1"/>
</dbReference>
<dbReference type="SUPFAM" id="SSF141523">
    <property type="entry name" value="L,D-transpeptidase catalytic domain-like"/>
    <property type="match status" value="1"/>
</dbReference>
<keyword evidence="5 7" id="KW-0573">Peptidoglycan synthesis</keyword>
<dbReference type="Pfam" id="PF03734">
    <property type="entry name" value="YkuD"/>
    <property type="match status" value="1"/>
</dbReference>
<keyword evidence="6 7" id="KW-0961">Cell wall biogenesis/degradation</keyword>
<dbReference type="InterPro" id="IPR038063">
    <property type="entry name" value="Transpep_catalytic_dom"/>
</dbReference>
<name>A0ABU0M5P4_9HYPH</name>
<evidence type="ECO:0000256" key="8">
    <source>
        <dbReference type="SAM" id="MobiDB-lite"/>
    </source>
</evidence>